<reference evidence="5" key="1">
    <citation type="submission" date="2020-08" db="EMBL/GenBank/DDBJ databases">
        <title>Genome sequencing and assembly of the red palm weevil Rhynchophorus ferrugineus.</title>
        <authorList>
            <person name="Dias G.B."/>
            <person name="Bergman C.M."/>
            <person name="Manee M."/>
        </authorList>
    </citation>
    <scope>NUCLEOTIDE SEQUENCE</scope>
    <source>
        <strain evidence="5">AA-2017</strain>
        <tissue evidence="5">Whole larva</tissue>
    </source>
</reference>
<organism evidence="5 6">
    <name type="scientific">Rhynchophorus ferrugineus</name>
    <name type="common">Red palm weevil</name>
    <name type="synonym">Curculio ferrugineus</name>
    <dbReference type="NCBI Taxonomy" id="354439"/>
    <lineage>
        <taxon>Eukaryota</taxon>
        <taxon>Metazoa</taxon>
        <taxon>Ecdysozoa</taxon>
        <taxon>Arthropoda</taxon>
        <taxon>Hexapoda</taxon>
        <taxon>Insecta</taxon>
        <taxon>Pterygota</taxon>
        <taxon>Neoptera</taxon>
        <taxon>Endopterygota</taxon>
        <taxon>Coleoptera</taxon>
        <taxon>Polyphaga</taxon>
        <taxon>Cucujiformia</taxon>
        <taxon>Curculionidae</taxon>
        <taxon>Dryophthorinae</taxon>
        <taxon>Rhynchophorus</taxon>
    </lineage>
</organism>
<dbReference type="InterPro" id="IPR038606">
    <property type="entry name" value="To_sf"/>
</dbReference>
<proteinExistence type="inferred from homology"/>
<dbReference type="SMART" id="SM00700">
    <property type="entry name" value="JHBP"/>
    <property type="match status" value="1"/>
</dbReference>
<evidence type="ECO:0000256" key="4">
    <source>
        <dbReference type="SAM" id="SignalP"/>
    </source>
</evidence>
<dbReference type="FunFam" id="3.15.10.30:FF:000001">
    <property type="entry name" value="Takeout-like protein 1"/>
    <property type="match status" value="1"/>
</dbReference>
<evidence type="ECO:0000256" key="1">
    <source>
        <dbReference type="ARBA" id="ARBA00022729"/>
    </source>
</evidence>
<dbReference type="GO" id="GO:0007623">
    <property type="term" value="P:circadian rhythm"/>
    <property type="evidence" value="ECO:0007669"/>
    <property type="project" value="UniProtKB-ARBA"/>
</dbReference>
<dbReference type="InterPro" id="IPR010562">
    <property type="entry name" value="Haemolymph_juvenile_hormone-bd"/>
</dbReference>
<evidence type="ECO:0000313" key="5">
    <source>
        <dbReference type="EMBL" id="KAF7279297.1"/>
    </source>
</evidence>
<protein>
    <recommendedName>
        <fullName evidence="7">Protein takeout</fullName>
    </recommendedName>
</protein>
<keyword evidence="1 4" id="KW-0732">Signal</keyword>
<dbReference type="PANTHER" id="PTHR11008:SF32">
    <property type="entry name" value="CIRCADIAN CLOCK-CONTROLLED PROTEIN DAYWAKE-RELATED"/>
    <property type="match status" value="1"/>
</dbReference>
<dbReference type="OrthoDB" id="8190514at2759"/>
<comment type="similarity">
    <text evidence="3">Belongs to the TO family.</text>
</comment>
<evidence type="ECO:0000256" key="3">
    <source>
        <dbReference type="ARBA" id="ARBA00060902"/>
    </source>
</evidence>
<dbReference type="Gene3D" id="3.15.10.30">
    <property type="entry name" value="Haemolymph juvenile hormone binding protein"/>
    <property type="match status" value="1"/>
</dbReference>
<dbReference type="AlphaFoldDB" id="A0A834IT89"/>
<dbReference type="PANTHER" id="PTHR11008">
    <property type="entry name" value="PROTEIN TAKEOUT-LIKE PROTEIN"/>
    <property type="match status" value="1"/>
</dbReference>
<dbReference type="EMBL" id="JAACXV010000370">
    <property type="protein sequence ID" value="KAF7279297.1"/>
    <property type="molecule type" value="Genomic_DNA"/>
</dbReference>
<gene>
    <name evidence="5" type="ORF">GWI33_007430</name>
</gene>
<name>A0A834IT89_RHYFE</name>
<evidence type="ECO:0008006" key="7">
    <source>
        <dbReference type="Google" id="ProtNLM"/>
    </source>
</evidence>
<keyword evidence="2" id="KW-0090">Biological rhythms</keyword>
<evidence type="ECO:0000313" key="6">
    <source>
        <dbReference type="Proteomes" id="UP000625711"/>
    </source>
</evidence>
<evidence type="ECO:0000256" key="2">
    <source>
        <dbReference type="ARBA" id="ARBA00023108"/>
    </source>
</evidence>
<feature type="signal peptide" evidence="4">
    <location>
        <begin position="1"/>
        <end position="19"/>
    </location>
</feature>
<accession>A0A834IT89</accession>
<keyword evidence="6" id="KW-1185">Reference proteome</keyword>
<dbReference type="Proteomes" id="UP000625711">
    <property type="component" value="Unassembled WGS sequence"/>
</dbReference>
<sequence>MLLLTILVTLLGLFHFSHGTFRYCKDSGSNLEACLIEAMNDALHQLKTDNKEYDLKNLDTYRIPSISIKAGTGAVHFEQNYRNIELSGLTDAVIKESYFDRDTKVFSFTAVIPKLIQKADYDINGKLLTLPVTGSGSSYLQLDNMNLKIVLTLEEYTRDGTQYYKIKSIILDMPISKLSGHFDNLFNGNKLLGDNFNRLLNDEWEVIYNDIKRPLEEAYEDQFKMYIQKFLDQVPAKELF</sequence>
<comment type="caution">
    <text evidence="5">The sequence shown here is derived from an EMBL/GenBank/DDBJ whole genome shotgun (WGS) entry which is preliminary data.</text>
</comment>
<feature type="chain" id="PRO_5033032758" description="Protein takeout" evidence="4">
    <location>
        <begin position="20"/>
        <end position="240"/>
    </location>
</feature>
<dbReference type="Pfam" id="PF06585">
    <property type="entry name" value="JHBP"/>
    <property type="match status" value="1"/>
</dbReference>
<dbReference type="GO" id="GO:0005615">
    <property type="term" value="C:extracellular space"/>
    <property type="evidence" value="ECO:0007669"/>
    <property type="project" value="TreeGrafter"/>
</dbReference>